<dbReference type="Proteomes" id="UP000293902">
    <property type="component" value="Chromosome"/>
</dbReference>
<dbReference type="GO" id="GO:0003700">
    <property type="term" value="F:DNA-binding transcription factor activity"/>
    <property type="evidence" value="ECO:0007669"/>
    <property type="project" value="InterPro"/>
</dbReference>
<dbReference type="AlphaFoldDB" id="A0A328FGU7"/>
<organism evidence="6 7">
    <name type="scientific">Desulfobacter hydrogenophilus</name>
    <dbReference type="NCBI Taxonomy" id="2291"/>
    <lineage>
        <taxon>Bacteria</taxon>
        <taxon>Pseudomonadati</taxon>
        <taxon>Thermodesulfobacteriota</taxon>
        <taxon>Desulfobacteria</taxon>
        <taxon>Desulfobacterales</taxon>
        <taxon>Desulfobacteraceae</taxon>
        <taxon>Desulfobacter</taxon>
    </lineage>
</organism>
<dbReference type="Proteomes" id="UP000248798">
    <property type="component" value="Unassembled WGS sequence"/>
</dbReference>
<dbReference type="PANTHER" id="PTHR43537:SF5">
    <property type="entry name" value="UXU OPERON TRANSCRIPTIONAL REGULATOR"/>
    <property type="match status" value="1"/>
</dbReference>
<evidence type="ECO:0000259" key="4">
    <source>
        <dbReference type="PROSITE" id="PS50949"/>
    </source>
</evidence>
<evidence type="ECO:0000313" key="5">
    <source>
        <dbReference type="EMBL" id="QBH13948.1"/>
    </source>
</evidence>
<keyword evidence="2" id="KW-0238">DNA-binding</keyword>
<sequence length="266" mass="30507">MNTNHRINFQPVTSTNKSEAIRLQIEAAILDNIFLPGDRLPSERELQDAFKTSRGSVREALGALKQKGLLEARKGARGGYYIREMDINDTIDQLAVMIKHQQMPLAKLLEFQYAMDQAVLAAAVTNGKPSDIDRLDALADELVLLCRTQTPDYEQISAIDKNLNLLMVKMTENPFFEWMMRSVQLTFRSYEFVVYQTPSVRNAIAQNWKNVVLAVRERDFQRGTRLYGHWYVLLEQCLRKQFGDTVFQHKTVQPCASDTKSNIRSS</sequence>
<reference evidence="5 8" key="2">
    <citation type="submission" date="2019-02" db="EMBL/GenBank/DDBJ databases">
        <title>Complete genome sequence of Desulfobacter hydrogenophilus AcRS1.</title>
        <authorList>
            <person name="Marietou A."/>
            <person name="Lund M.B."/>
            <person name="Marshall I.P.G."/>
            <person name="Schreiber L."/>
            <person name="Jorgensen B."/>
        </authorList>
    </citation>
    <scope>NUCLEOTIDE SEQUENCE [LARGE SCALE GENOMIC DNA]</scope>
    <source>
        <strain evidence="5 8">AcRS1</strain>
    </source>
</reference>
<dbReference type="InterPro" id="IPR011711">
    <property type="entry name" value="GntR_C"/>
</dbReference>
<dbReference type="InterPro" id="IPR036388">
    <property type="entry name" value="WH-like_DNA-bd_sf"/>
</dbReference>
<dbReference type="InterPro" id="IPR036390">
    <property type="entry name" value="WH_DNA-bd_sf"/>
</dbReference>
<feature type="domain" description="HTH gntR-type" evidence="4">
    <location>
        <begin position="15"/>
        <end position="85"/>
    </location>
</feature>
<dbReference type="EMBL" id="CP036313">
    <property type="protein sequence ID" value="QBH13948.1"/>
    <property type="molecule type" value="Genomic_DNA"/>
</dbReference>
<dbReference type="OrthoDB" id="5450856at2"/>
<dbReference type="Gene3D" id="1.20.120.530">
    <property type="entry name" value="GntR ligand-binding domain-like"/>
    <property type="match status" value="1"/>
</dbReference>
<evidence type="ECO:0000256" key="2">
    <source>
        <dbReference type="ARBA" id="ARBA00023125"/>
    </source>
</evidence>
<dbReference type="SMART" id="SM00345">
    <property type="entry name" value="HTH_GNTR"/>
    <property type="match status" value="1"/>
</dbReference>
<keyword evidence="1" id="KW-0805">Transcription regulation</keyword>
<evidence type="ECO:0000313" key="7">
    <source>
        <dbReference type="Proteomes" id="UP000248798"/>
    </source>
</evidence>
<dbReference type="Pfam" id="PF00392">
    <property type="entry name" value="GntR"/>
    <property type="match status" value="1"/>
</dbReference>
<dbReference type="Pfam" id="PF07729">
    <property type="entry name" value="FCD"/>
    <property type="match status" value="1"/>
</dbReference>
<evidence type="ECO:0000256" key="3">
    <source>
        <dbReference type="ARBA" id="ARBA00023163"/>
    </source>
</evidence>
<dbReference type="SUPFAM" id="SSF48008">
    <property type="entry name" value="GntR ligand-binding domain-like"/>
    <property type="match status" value="1"/>
</dbReference>
<dbReference type="GO" id="GO:0003677">
    <property type="term" value="F:DNA binding"/>
    <property type="evidence" value="ECO:0007669"/>
    <property type="project" value="UniProtKB-KW"/>
</dbReference>
<dbReference type="PROSITE" id="PS50949">
    <property type="entry name" value="HTH_GNTR"/>
    <property type="match status" value="1"/>
</dbReference>
<dbReference type="RefSeq" id="WP_111953387.1">
    <property type="nucleotide sequence ID" value="NZ_CP036313.1"/>
</dbReference>
<dbReference type="CDD" id="cd07377">
    <property type="entry name" value="WHTH_GntR"/>
    <property type="match status" value="1"/>
</dbReference>
<keyword evidence="8" id="KW-1185">Reference proteome</keyword>
<protein>
    <submittedName>
        <fullName evidence="6">FadR family transcriptional regulator</fullName>
    </submittedName>
</protein>
<dbReference type="InterPro" id="IPR030489">
    <property type="entry name" value="TR_Rrf2-type_CS"/>
</dbReference>
<proteinExistence type="predicted"/>
<dbReference type="PRINTS" id="PR00035">
    <property type="entry name" value="HTHGNTR"/>
</dbReference>
<keyword evidence="3" id="KW-0804">Transcription</keyword>
<evidence type="ECO:0000256" key="1">
    <source>
        <dbReference type="ARBA" id="ARBA00023015"/>
    </source>
</evidence>
<evidence type="ECO:0000313" key="8">
    <source>
        <dbReference type="Proteomes" id="UP000293902"/>
    </source>
</evidence>
<gene>
    <name evidence="6" type="ORF">DO021_02510</name>
    <name evidence="5" type="ORF">EYB58_14045</name>
</gene>
<dbReference type="EMBL" id="QLNI01000003">
    <property type="protein sequence ID" value="RAM03639.1"/>
    <property type="molecule type" value="Genomic_DNA"/>
</dbReference>
<dbReference type="Gene3D" id="1.10.10.10">
    <property type="entry name" value="Winged helix-like DNA-binding domain superfamily/Winged helix DNA-binding domain"/>
    <property type="match status" value="1"/>
</dbReference>
<name>A0A328FGU7_9BACT</name>
<dbReference type="SUPFAM" id="SSF46785">
    <property type="entry name" value="Winged helix' DNA-binding domain"/>
    <property type="match status" value="1"/>
</dbReference>
<dbReference type="PANTHER" id="PTHR43537">
    <property type="entry name" value="TRANSCRIPTIONAL REGULATOR, GNTR FAMILY"/>
    <property type="match status" value="1"/>
</dbReference>
<accession>A0A328FGU7</accession>
<dbReference type="InterPro" id="IPR000524">
    <property type="entry name" value="Tscrpt_reg_HTH_GntR"/>
</dbReference>
<dbReference type="InterPro" id="IPR008920">
    <property type="entry name" value="TF_FadR/GntR_C"/>
</dbReference>
<evidence type="ECO:0000313" key="6">
    <source>
        <dbReference type="EMBL" id="RAM03639.1"/>
    </source>
</evidence>
<reference evidence="6 7" key="1">
    <citation type="submission" date="2018-06" db="EMBL/GenBank/DDBJ databases">
        <title>Complete Genome Sequence of Desulfobacter hydrogenophilus (DSM3380).</title>
        <authorList>
            <person name="Marietou A."/>
            <person name="Schreiber L."/>
            <person name="Marshall I."/>
            <person name="Jorgensen B."/>
        </authorList>
    </citation>
    <scope>NUCLEOTIDE SEQUENCE [LARGE SCALE GENOMIC DNA]</scope>
    <source>
        <strain evidence="6 7">DSM 3380</strain>
    </source>
</reference>
<dbReference type="PROSITE" id="PS01332">
    <property type="entry name" value="HTH_RRF2_1"/>
    <property type="match status" value="1"/>
</dbReference>